<feature type="domain" description="Ice-binding protein C-terminal" evidence="3">
    <location>
        <begin position="194"/>
        <end position="217"/>
    </location>
</feature>
<dbReference type="AlphaFoldDB" id="A0A5C5ZL92"/>
<name>A0A5C5ZL92_9BACT</name>
<gene>
    <name evidence="4" type="ORF">Mal64_27410</name>
</gene>
<keyword evidence="5" id="KW-1185">Reference proteome</keyword>
<dbReference type="NCBIfam" id="TIGR02595">
    <property type="entry name" value="PEP_CTERM"/>
    <property type="match status" value="1"/>
</dbReference>
<dbReference type="InterPro" id="IPR013424">
    <property type="entry name" value="Ice-binding_C"/>
</dbReference>
<comment type="caution">
    <text evidence="4">The sequence shown here is derived from an EMBL/GenBank/DDBJ whole genome shotgun (WGS) entry which is preliminary data.</text>
</comment>
<dbReference type="Proteomes" id="UP000315440">
    <property type="component" value="Unassembled WGS sequence"/>
</dbReference>
<feature type="region of interest" description="Disordered" evidence="1">
    <location>
        <begin position="43"/>
        <end position="62"/>
    </location>
</feature>
<dbReference type="Pfam" id="PF07589">
    <property type="entry name" value="PEP-CTERM"/>
    <property type="match status" value="1"/>
</dbReference>
<feature type="chain" id="PRO_5023060271" description="Ice-binding protein C-terminal domain-containing protein" evidence="2">
    <location>
        <begin position="30"/>
        <end position="217"/>
    </location>
</feature>
<organism evidence="4 5">
    <name type="scientific">Pseudobythopirellula maris</name>
    <dbReference type="NCBI Taxonomy" id="2527991"/>
    <lineage>
        <taxon>Bacteria</taxon>
        <taxon>Pseudomonadati</taxon>
        <taxon>Planctomycetota</taxon>
        <taxon>Planctomycetia</taxon>
        <taxon>Pirellulales</taxon>
        <taxon>Lacipirellulaceae</taxon>
        <taxon>Pseudobythopirellula</taxon>
    </lineage>
</organism>
<proteinExistence type="predicted"/>
<evidence type="ECO:0000313" key="5">
    <source>
        <dbReference type="Proteomes" id="UP000315440"/>
    </source>
</evidence>
<dbReference type="EMBL" id="SJPQ01000003">
    <property type="protein sequence ID" value="TWT87203.1"/>
    <property type="molecule type" value="Genomic_DNA"/>
</dbReference>
<evidence type="ECO:0000256" key="2">
    <source>
        <dbReference type="SAM" id="SignalP"/>
    </source>
</evidence>
<feature type="compositionally biased region" description="Polar residues" evidence="1">
    <location>
        <begin position="51"/>
        <end position="62"/>
    </location>
</feature>
<accession>A0A5C5ZL92</accession>
<evidence type="ECO:0000313" key="4">
    <source>
        <dbReference type="EMBL" id="TWT87203.1"/>
    </source>
</evidence>
<sequence length="217" mass="23748" precursor="true">MNATPIRQLLLVRLMAVCLAFGAVAPAGATSFAVLFRGSGSGEGRPDEQRINNPLHEQNATEGVNPLYEPSTVSFNPNQLPIDRSLSFEFNFQESVKGDHKPAPADAYVFEILLSDTDTGESITDLGRDFEICFEVPQWEQSPLPGSTLSDFSLSYYDEQAQAWVSEDDKIMVKENNTFCGTTDHFTVFAIGPAVPEPTSLLLALAASAACLVRRRR</sequence>
<protein>
    <recommendedName>
        <fullName evidence="3">Ice-binding protein C-terminal domain-containing protein</fullName>
    </recommendedName>
</protein>
<evidence type="ECO:0000259" key="3">
    <source>
        <dbReference type="Pfam" id="PF07589"/>
    </source>
</evidence>
<dbReference type="RefSeq" id="WP_146401140.1">
    <property type="nucleotide sequence ID" value="NZ_SJPQ01000003.1"/>
</dbReference>
<feature type="signal peptide" evidence="2">
    <location>
        <begin position="1"/>
        <end position="29"/>
    </location>
</feature>
<keyword evidence="2" id="KW-0732">Signal</keyword>
<reference evidence="4 5" key="1">
    <citation type="submission" date="2019-02" db="EMBL/GenBank/DDBJ databases">
        <title>Deep-cultivation of Planctomycetes and their phenomic and genomic characterization uncovers novel biology.</title>
        <authorList>
            <person name="Wiegand S."/>
            <person name="Jogler M."/>
            <person name="Boedeker C."/>
            <person name="Pinto D."/>
            <person name="Vollmers J."/>
            <person name="Rivas-Marin E."/>
            <person name="Kohn T."/>
            <person name="Peeters S.H."/>
            <person name="Heuer A."/>
            <person name="Rast P."/>
            <person name="Oberbeckmann S."/>
            <person name="Bunk B."/>
            <person name="Jeske O."/>
            <person name="Meyerdierks A."/>
            <person name="Storesund J.E."/>
            <person name="Kallscheuer N."/>
            <person name="Luecker S."/>
            <person name="Lage O.M."/>
            <person name="Pohl T."/>
            <person name="Merkel B.J."/>
            <person name="Hornburger P."/>
            <person name="Mueller R.-W."/>
            <person name="Bruemmer F."/>
            <person name="Labrenz M."/>
            <person name="Spormann A.M."/>
            <person name="Op Den Camp H."/>
            <person name="Overmann J."/>
            <person name="Amann R."/>
            <person name="Jetten M.S.M."/>
            <person name="Mascher T."/>
            <person name="Medema M.H."/>
            <person name="Devos D.P."/>
            <person name="Kaster A.-K."/>
            <person name="Ovreas L."/>
            <person name="Rohde M."/>
            <person name="Galperin M.Y."/>
            <person name="Jogler C."/>
        </authorList>
    </citation>
    <scope>NUCLEOTIDE SEQUENCE [LARGE SCALE GENOMIC DNA]</scope>
    <source>
        <strain evidence="4 5">Mal64</strain>
    </source>
</reference>
<evidence type="ECO:0000256" key="1">
    <source>
        <dbReference type="SAM" id="MobiDB-lite"/>
    </source>
</evidence>